<protein>
    <submittedName>
        <fullName evidence="1">Uncharacterized protein</fullName>
    </submittedName>
</protein>
<proteinExistence type="predicted"/>
<accession>A0A9P7G7G6</accession>
<evidence type="ECO:0000313" key="2">
    <source>
        <dbReference type="Proteomes" id="UP000775547"/>
    </source>
</evidence>
<reference evidence="1" key="1">
    <citation type="submission" date="2020-07" db="EMBL/GenBank/DDBJ databases">
        <authorList>
            <person name="Nieuwenhuis M."/>
            <person name="Van De Peppel L.J.J."/>
        </authorList>
    </citation>
    <scope>NUCLEOTIDE SEQUENCE</scope>
    <source>
        <strain evidence="1">AP01</strain>
        <tissue evidence="1">Mycelium</tissue>
    </source>
</reference>
<dbReference type="Proteomes" id="UP000775547">
    <property type="component" value="Unassembled WGS sequence"/>
</dbReference>
<dbReference type="AlphaFoldDB" id="A0A9P7G7G6"/>
<comment type="caution">
    <text evidence="1">The sequence shown here is derived from an EMBL/GenBank/DDBJ whole genome shotgun (WGS) entry which is preliminary data.</text>
</comment>
<sequence>MHAMQFEHEYTLGANLVLWHADAILLGSVTQHTGKAVNIDTFEYALKFPITLHPPERPNPLILYLDIFPSPIFDNSSTLWINFRRSNRNGLGLPTDVQVHKYRIHHPTSQPPAIFPISSWKFVDPDNYGWRDGCTVVHSGFRKMHLGFARFGEDEVVFSPTGKLTKLSVPNAGEHVHISPYSHALTYSTAEKIVVQYYD</sequence>
<dbReference type="OrthoDB" id="3034290at2759"/>
<gene>
    <name evidence="1" type="ORF">DXG03_003575</name>
</gene>
<dbReference type="EMBL" id="JABCKV010000213">
    <property type="protein sequence ID" value="KAG5642145.1"/>
    <property type="molecule type" value="Genomic_DNA"/>
</dbReference>
<evidence type="ECO:0000313" key="1">
    <source>
        <dbReference type="EMBL" id="KAG5642145.1"/>
    </source>
</evidence>
<organism evidence="1 2">
    <name type="scientific">Asterophora parasitica</name>
    <dbReference type="NCBI Taxonomy" id="117018"/>
    <lineage>
        <taxon>Eukaryota</taxon>
        <taxon>Fungi</taxon>
        <taxon>Dikarya</taxon>
        <taxon>Basidiomycota</taxon>
        <taxon>Agaricomycotina</taxon>
        <taxon>Agaricomycetes</taxon>
        <taxon>Agaricomycetidae</taxon>
        <taxon>Agaricales</taxon>
        <taxon>Tricholomatineae</taxon>
        <taxon>Lyophyllaceae</taxon>
        <taxon>Asterophora</taxon>
    </lineage>
</organism>
<keyword evidence="2" id="KW-1185">Reference proteome</keyword>
<name>A0A9P7G7G6_9AGAR</name>
<reference evidence="1" key="2">
    <citation type="submission" date="2021-10" db="EMBL/GenBank/DDBJ databases">
        <title>Phylogenomics reveals ancestral predisposition of the termite-cultivated fungus Termitomyces towards a domesticated lifestyle.</title>
        <authorList>
            <person name="Auxier B."/>
            <person name="Grum-Grzhimaylo A."/>
            <person name="Cardenas M.E."/>
            <person name="Lodge J.D."/>
            <person name="Laessoe T."/>
            <person name="Pedersen O."/>
            <person name="Smith M.E."/>
            <person name="Kuyper T.W."/>
            <person name="Franco-Molano E.A."/>
            <person name="Baroni T.J."/>
            <person name="Aanen D.K."/>
        </authorList>
    </citation>
    <scope>NUCLEOTIDE SEQUENCE</scope>
    <source>
        <strain evidence="1">AP01</strain>
        <tissue evidence="1">Mycelium</tissue>
    </source>
</reference>